<dbReference type="AlphaFoldDB" id="U4LPJ1"/>
<dbReference type="Gene3D" id="3.40.50.720">
    <property type="entry name" value="NAD(P)-binding Rossmann-like Domain"/>
    <property type="match status" value="1"/>
</dbReference>
<dbReference type="Pfam" id="PF01266">
    <property type="entry name" value="DAO"/>
    <property type="match status" value="1"/>
</dbReference>
<evidence type="ECO:0000256" key="1">
    <source>
        <dbReference type="ARBA" id="ARBA00001974"/>
    </source>
</evidence>
<protein>
    <submittedName>
        <fullName evidence="8">Similar to D-amino-acid oxidase acc. no. P24552</fullName>
    </submittedName>
</protein>
<dbReference type="EMBL" id="HF936296">
    <property type="protein sequence ID" value="CCX34086.1"/>
    <property type="molecule type" value="Genomic_DNA"/>
</dbReference>
<feature type="domain" description="FAD dependent oxidoreductase" evidence="7">
    <location>
        <begin position="7"/>
        <end position="350"/>
    </location>
</feature>
<evidence type="ECO:0000256" key="4">
    <source>
        <dbReference type="ARBA" id="ARBA00022827"/>
    </source>
</evidence>
<dbReference type="GO" id="GO:0003884">
    <property type="term" value="F:D-amino-acid oxidase activity"/>
    <property type="evidence" value="ECO:0007669"/>
    <property type="project" value="InterPro"/>
</dbReference>
<evidence type="ECO:0000256" key="2">
    <source>
        <dbReference type="ARBA" id="ARBA00006730"/>
    </source>
</evidence>
<dbReference type="GO" id="GO:0071949">
    <property type="term" value="F:FAD binding"/>
    <property type="evidence" value="ECO:0007669"/>
    <property type="project" value="InterPro"/>
</dbReference>
<feature type="binding site" evidence="6">
    <location>
        <position position="174"/>
    </location>
    <ligand>
        <name>FAD</name>
        <dbReference type="ChEBI" id="CHEBI:57692"/>
    </ligand>
</feature>
<dbReference type="InterPro" id="IPR006181">
    <property type="entry name" value="D-amino_acid_oxidase_CS"/>
</dbReference>
<dbReference type="STRING" id="1076935.U4LPJ1"/>
<keyword evidence="4 6" id="KW-0274">FAD</keyword>
<dbReference type="OMA" id="DLWELQP"/>
<evidence type="ECO:0000313" key="8">
    <source>
        <dbReference type="EMBL" id="CCX34086.1"/>
    </source>
</evidence>
<dbReference type="eggNOG" id="KOG3923">
    <property type="taxonomic scope" value="Eukaryota"/>
</dbReference>
<dbReference type="PANTHER" id="PTHR11530:SF16">
    <property type="entry name" value="D-AMINO ACID OXIDASE (AFU_ORTHOLOGUE AFUA_5G11290)"/>
    <property type="match status" value="1"/>
</dbReference>
<dbReference type="PANTHER" id="PTHR11530">
    <property type="entry name" value="D-AMINO ACID OXIDASE"/>
    <property type="match status" value="1"/>
</dbReference>
<feature type="binding site" evidence="6">
    <location>
        <position position="197"/>
    </location>
    <ligand>
        <name>FAD</name>
        <dbReference type="ChEBI" id="CHEBI:57692"/>
    </ligand>
</feature>
<dbReference type="PIRSF" id="PIRSF000189">
    <property type="entry name" value="D-aa_oxidase"/>
    <property type="match status" value="1"/>
</dbReference>
<evidence type="ECO:0000259" key="7">
    <source>
        <dbReference type="Pfam" id="PF01266"/>
    </source>
</evidence>
<sequence>MASNNNIVVLGAGVVGLTTALLLLQRGYSVTIVAAHMPGDTDPYYTSPMAGANWWPVSLPNTREQDWDRITYLALDRLASEVPEAGIHYQDAIIYKRNKDQDTVMTQWQQTLLSDEPWFKGLVRGFRKLNKEEIRGDADSGTRFQSVCINAGVYLAWLVGECRKRGGVFKRRMVKHVEEAGEWHHTGGKVACVVNCTGLLASKLGGVMDAKVTPTRGQIVLVRNEIEAMYDISGTDDGDEECTYLMMRAAGGGTVIGGSYQKGNWDTNVDQSMNNRIMKRAIALAPELVKPGQGIEALDVIRTYAALRPLRIGGVRLEREKIGKTEVVHNYGAGGFGYQASYGMAEYSARLVDEVCGRKGPEEKAKL</sequence>
<dbReference type="InterPro" id="IPR023209">
    <property type="entry name" value="DAO"/>
</dbReference>
<dbReference type="GO" id="GO:0005737">
    <property type="term" value="C:cytoplasm"/>
    <property type="evidence" value="ECO:0007669"/>
    <property type="project" value="TreeGrafter"/>
</dbReference>
<proteinExistence type="inferred from homology"/>
<comment type="cofactor">
    <cofactor evidence="1 6">
        <name>FAD</name>
        <dbReference type="ChEBI" id="CHEBI:57692"/>
    </cofactor>
</comment>
<feature type="binding site" evidence="6">
    <location>
        <position position="308"/>
    </location>
    <ligand>
        <name>D-dopa</name>
        <dbReference type="ChEBI" id="CHEBI:149689"/>
    </ligand>
</feature>
<evidence type="ECO:0000256" key="5">
    <source>
        <dbReference type="ARBA" id="ARBA00023002"/>
    </source>
</evidence>
<organism evidence="8 9">
    <name type="scientific">Pyronema omphalodes (strain CBS 100304)</name>
    <name type="common">Pyronema confluens</name>
    <dbReference type="NCBI Taxonomy" id="1076935"/>
    <lineage>
        <taxon>Eukaryota</taxon>
        <taxon>Fungi</taxon>
        <taxon>Dikarya</taxon>
        <taxon>Ascomycota</taxon>
        <taxon>Pezizomycotina</taxon>
        <taxon>Pezizomycetes</taxon>
        <taxon>Pezizales</taxon>
        <taxon>Pyronemataceae</taxon>
        <taxon>Pyronema</taxon>
    </lineage>
</organism>
<keyword evidence="5" id="KW-0560">Oxidoreductase</keyword>
<dbReference type="Proteomes" id="UP000018144">
    <property type="component" value="Unassembled WGS sequence"/>
</dbReference>
<keyword evidence="3" id="KW-0285">Flavoprotein</keyword>
<dbReference type="Gene3D" id="3.30.9.10">
    <property type="entry name" value="D-Amino Acid Oxidase, subunit A, domain 2"/>
    <property type="match status" value="1"/>
</dbReference>
<dbReference type="PROSITE" id="PS00677">
    <property type="entry name" value="DAO"/>
    <property type="match status" value="1"/>
</dbReference>
<feature type="binding site" evidence="6">
    <location>
        <position position="335"/>
    </location>
    <ligand>
        <name>D-dopa</name>
        <dbReference type="ChEBI" id="CHEBI:149689"/>
    </ligand>
</feature>
<feature type="binding site" evidence="6">
    <location>
        <begin position="46"/>
        <end position="47"/>
    </location>
    <ligand>
        <name>FAD</name>
        <dbReference type="ChEBI" id="CHEBI:57692"/>
    </ligand>
</feature>
<dbReference type="OrthoDB" id="409956at2759"/>
<keyword evidence="9" id="KW-1185">Reference proteome</keyword>
<dbReference type="InterPro" id="IPR006076">
    <property type="entry name" value="FAD-dep_OxRdtase"/>
</dbReference>
<evidence type="ECO:0000313" key="9">
    <source>
        <dbReference type="Proteomes" id="UP000018144"/>
    </source>
</evidence>
<evidence type="ECO:0000256" key="6">
    <source>
        <dbReference type="PIRSR" id="PIRSR000189-1"/>
    </source>
</evidence>
<dbReference type="SUPFAM" id="SSF54373">
    <property type="entry name" value="FAD-linked reductases, C-terminal domain"/>
    <property type="match status" value="1"/>
</dbReference>
<gene>
    <name evidence="8" type="ORF">PCON_02564</name>
</gene>
<reference evidence="8 9" key="1">
    <citation type="journal article" date="2013" name="PLoS Genet.">
        <title>The genome and development-dependent transcriptomes of Pyronema confluens: a window into fungal evolution.</title>
        <authorList>
            <person name="Traeger S."/>
            <person name="Altegoer F."/>
            <person name="Freitag M."/>
            <person name="Gabaldon T."/>
            <person name="Kempken F."/>
            <person name="Kumar A."/>
            <person name="Marcet-Houben M."/>
            <person name="Poggeler S."/>
            <person name="Stajich J.E."/>
            <person name="Nowrousian M."/>
        </authorList>
    </citation>
    <scope>NUCLEOTIDE SEQUENCE [LARGE SCALE GENOMIC DNA]</scope>
    <source>
        <strain evidence="9">CBS 100304</strain>
        <tissue evidence="8">Vegetative mycelium</tissue>
    </source>
</reference>
<comment type="similarity">
    <text evidence="2">Belongs to the DAMOX/DASOX family.</text>
</comment>
<dbReference type="SUPFAM" id="SSF51971">
    <property type="entry name" value="Nucleotide-binding domain"/>
    <property type="match status" value="1"/>
</dbReference>
<name>U4LPJ1_PYROM</name>
<evidence type="ECO:0000256" key="3">
    <source>
        <dbReference type="ARBA" id="ARBA00022630"/>
    </source>
</evidence>
<dbReference type="GO" id="GO:0019478">
    <property type="term" value="P:D-amino acid catabolic process"/>
    <property type="evidence" value="ECO:0007669"/>
    <property type="project" value="TreeGrafter"/>
</dbReference>
<accession>U4LPJ1</accession>